<organism evidence="1 2">
    <name type="scientific">Smallanthus sonchifolius</name>
    <dbReference type="NCBI Taxonomy" id="185202"/>
    <lineage>
        <taxon>Eukaryota</taxon>
        <taxon>Viridiplantae</taxon>
        <taxon>Streptophyta</taxon>
        <taxon>Embryophyta</taxon>
        <taxon>Tracheophyta</taxon>
        <taxon>Spermatophyta</taxon>
        <taxon>Magnoliopsida</taxon>
        <taxon>eudicotyledons</taxon>
        <taxon>Gunneridae</taxon>
        <taxon>Pentapetalae</taxon>
        <taxon>asterids</taxon>
        <taxon>campanulids</taxon>
        <taxon>Asterales</taxon>
        <taxon>Asteraceae</taxon>
        <taxon>Asteroideae</taxon>
        <taxon>Heliantheae alliance</taxon>
        <taxon>Millerieae</taxon>
        <taxon>Smallanthus</taxon>
    </lineage>
</organism>
<comment type="caution">
    <text evidence="1">The sequence shown here is derived from an EMBL/GenBank/DDBJ whole genome shotgun (WGS) entry which is preliminary data.</text>
</comment>
<keyword evidence="2" id="KW-1185">Reference proteome</keyword>
<gene>
    <name evidence="1" type="ORF">L1987_57700</name>
</gene>
<dbReference type="EMBL" id="CM042036">
    <property type="protein sequence ID" value="KAI3744614.1"/>
    <property type="molecule type" value="Genomic_DNA"/>
</dbReference>
<proteinExistence type="predicted"/>
<reference evidence="1 2" key="2">
    <citation type="journal article" date="2022" name="Mol. Ecol. Resour.">
        <title>The genomes of chicory, endive, great burdock and yacon provide insights into Asteraceae paleo-polyploidization history and plant inulin production.</title>
        <authorList>
            <person name="Fan W."/>
            <person name="Wang S."/>
            <person name="Wang H."/>
            <person name="Wang A."/>
            <person name="Jiang F."/>
            <person name="Liu H."/>
            <person name="Zhao H."/>
            <person name="Xu D."/>
            <person name="Zhang Y."/>
        </authorList>
    </citation>
    <scope>NUCLEOTIDE SEQUENCE [LARGE SCALE GENOMIC DNA]</scope>
    <source>
        <strain evidence="2">cv. Yunnan</strain>
        <tissue evidence="1">Leaves</tissue>
    </source>
</reference>
<name>A0ACB9DDC2_9ASTR</name>
<evidence type="ECO:0000313" key="1">
    <source>
        <dbReference type="EMBL" id="KAI3744614.1"/>
    </source>
</evidence>
<sequence>MDSYACKFPNFIIRLGFCLLMLQFLHTQNCLLMNIQNDWNRSIVSNEDYHGYSHPCFFFFTWCLSQIQMGSQVNNGEGRFKAKMEHYLYSGERTGMAIIGVPIIDANFHSTWGEQSSPFDRRSSEPNCFSEEP</sequence>
<protein>
    <submittedName>
        <fullName evidence="1">Uncharacterized protein</fullName>
    </submittedName>
</protein>
<evidence type="ECO:0000313" key="2">
    <source>
        <dbReference type="Proteomes" id="UP001056120"/>
    </source>
</evidence>
<reference evidence="2" key="1">
    <citation type="journal article" date="2022" name="Mol. Ecol. Resour.">
        <title>The genomes of chicory, endive, great burdock and yacon provide insights into Asteraceae palaeo-polyploidization history and plant inulin production.</title>
        <authorList>
            <person name="Fan W."/>
            <person name="Wang S."/>
            <person name="Wang H."/>
            <person name="Wang A."/>
            <person name="Jiang F."/>
            <person name="Liu H."/>
            <person name="Zhao H."/>
            <person name="Xu D."/>
            <person name="Zhang Y."/>
        </authorList>
    </citation>
    <scope>NUCLEOTIDE SEQUENCE [LARGE SCALE GENOMIC DNA]</scope>
    <source>
        <strain evidence="2">cv. Yunnan</strain>
    </source>
</reference>
<accession>A0ACB9DDC2</accession>
<dbReference type="Proteomes" id="UP001056120">
    <property type="component" value="Linkage Group LG19"/>
</dbReference>